<feature type="transmembrane region" description="Helical" evidence="1">
    <location>
        <begin position="200"/>
        <end position="228"/>
    </location>
</feature>
<keyword evidence="1" id="KW-0472">Membrane</keyword>
<proteinExistence type="predicted"/>
<name>A0ABW7Z943_9ACTN</name>
<feature type="transmembrane region" description="Helical" evidence="1">
    <location>
        <begin position="161"/>
        <end position="180"/>
    </location>
</feature>
<dbReference type="Proteomes" id="UP001612741">
    <property type="component" value="Unassembled WGS sequence"/>
</dbReference>
<dbReference type="RefSeq" id="WP_397090544.1">
    <property type="nucleotide sequence ID" value="NZ_JBITGY010000016.1"/>
</dbReference>
<gene>
    <name evidence="2" type="ORF">ACIBG2_45410</name>
</gene>
<evidence type="ECO:0000313" key="2">
    <source>
        <dbReference type="EMBL" id="MFI6504691.1"/>
    </source>
</evidence>
<evidence type="ECO:0000256" key="1">
    <source>
        <dbReference type="SAM" id="Phobius"/>
    </source>
</evidence>
<keyword evidence="1" id="KW-0812">Transmembrane</keyword>
<feature type="transmembrane region" description="Helical" evidence="1">
    <location>
        <begin position="12"/>
        <end position="32"/>
    </location>
</feature>
<accession>A0ABW7Z943</accession>
<dbReference type="EMBL" id="JBITGY010000016">
    <property type="protein sequence ID" value="MFI6504691.1"/>
    <property type="molecule type" value="Genomic_DNA"/>
</dbReference>
<reference evidence="2 3" key="1">
    <citation type="submission" date="2024-10" db="EMBL/GenBank/DDBJ databases">
        <title>The Natural Products Discovery Center: Release of the First 8490 Sequenced Strains for Exploring Actinobacteria Biosynthetic Diversity.</title>
        <authorList>
            <person name="Kalkreuter E."/>
            <person name="Kautsar S.A."/>
            <person name="Yang D."/>
            <person name="Bader C.D."/>
            <person name="Teijaro C.N."/>
            <person name="Fluegel L."/>
            <person name="Davis C.M."/>
            <person name="Simpson J.R."/>
            <person name="Lauterbach L."/>
            <person name="Steele A.D."/>
            <person name="Gui C."/>
            <person name="Meng S."/>
            <person name="Li G."/>
            <person name="Viehrig K."/>
            <person name="Ye F."/>
            <person name="Su P."/>
            <person name="Kiefer A.F."/>
            <person name="Nichols A."/>
            <person name="Cepeda A.J."/>
            <person name="Yan W."/>
            <person name="Fan B."/>
            <person name="Jiang Y."/>
            <person name="Adhikari A."/>
            <person name="Zheng C.-J."/>
            <person name="Schuster L."/>
            <person name="Cowan T.M."/>
            <person name="Smanski M.J."/>
            <person name="Chevrette M.G."/>
            <person name="De Carvalho L.P.S."/>
            <person name="Shen B."/>
        </authorList>
    </citation>
    <scope>NUCLEOTIDE SEQUENCE [LARGE SCALE GENOMIC DNA]</scope>
    <source>
        <strain evidence="2 3">NPDC050545</strain>
    </source>
</reference>
<evidence type="ECO:0000313" key="3">
    <source>
        <dbReference type="Proteomes" id="UP001612741"/>
    </source>
</evidence>
<comment type="caution">
    <text evidence="2">The sequence shown here is derived from an EMBL/GenBank/DDBJ whole genome shotgun (WGS) entry which is preliminary data.</text>
</comment>
<protein>
    <submittedName>
        <fullName evidence="2">Uncharacterized protein</fullName>
    </submittedName>
</protein>
<keyword evidence="3" id="KW-1185">Reference proteome</keyword>
<organism evidence="2 3">
    <name type="scientific">Nonomuraea typhae</name>
    <dbReference type="NCBI Taxonomy" id="2603600"/>
    <lineage>
        <taxon>Bacteria</taxon>
        <taxon>Bacillati</taxon>
        <taxon>Actinomycetota</taxon>
        <taxon>Actinomycetes</taxon>
        <taxon>Streptosporangiales</taxon>
        <taxon>Streptosporangiaceae</taxon>
        <taxon>Nonomuraea</taxon>
    </lineage>
</organism>
<sequence>MPWRVAGLAVRFVLAVTLLWGAFLTALSTFPAERELADFRRDLRAGRVETIVVVEGNDSLSSSSSGGSASVSSLTWTADSLIWRRLREPWNARYRVRELDTDLAAASFSGTLIRRPDGGGRGFWPAWPAEVPHRYGWFVQLAWITAFFVMLASRPRLANRWAWFWMFTVGQYGAPLFVLLEPRPIWSALDPVPPRVVQPVSGGAGCALALLLAYASGVLLWGIGAYVAGLTG</sequence>
<keyword evidence="1" id="KW-1133">Transmembrane helix</keyword>
<feature type="transmembrane region" description="Helical" evidence="1">
    <location>
        <begin position="135"/>
        <end position="152"/>
    </location>
</feature>